<dbReference type="Proteomes" id="UP000095286">
    <property type="component" value="Unplaced"/>
</dbReference>
<organism evidence="1 2">
    <name type="scientific">Rhabditophanes sp. KR3021</name>
    <dbReference type="NCBI Taxonomy" id="114890"/>
    <lineage>
        <taxon>Eukaryota</taxon>
        <taxon>Metazoa</taxon>
        <taxon>Ecdysozoa</taxon>
        <taxon>Nematoda</taxon>
        <taxon>Chromadorea</taxon>
        <taxon>Rhabditida</taxon>
        <taxon>Tylenchina</taxon>
        <taxon>Panagrolaimomorpha</taxon>
        <taxon>Strongyloidoidea</taxon>
        <taxon>Alloionematidae</taxon>
        <taxon>Rhabditophanes</taxon>
    </lineage>
</organism>
<reference evidence="2" key="1">
    <citation type="submission" date="2016-11" db="UniProtKB">
        <authorList>
            <consortium name="WormBaseParasite"/>
        </authorList>
    </citation>
    <scope>IDENTIFICATION</scope>
    <source>
        <strain evidence="2">KR3021</strain>
    </source>
</reference>
<dbReference type="WBParaSite" id="RSKR_0000548100.1">
    <property type="protein sequence ID" value="RSKR_0000548100.1"/>
    <property type="gene ID" value="RSKR_0000548100"/>
</dbReference>
<accession>A0AC35TZA9</accession>
<name>A0AC35TZA9_9BILA</name>
<evidence type="ECO:0000313" key="2">
    <source>
        <dbReference type="WBParaSite" id="RSKR_0000548100.1"/>
    </source>
</evidence>
<sequence>MPVSKKVNGKMSNKNINKGAAKQFPQSSNQKTEGNCNSPLVQAMFGGIFHGPLPDRRPIEAIFGRQLSNILEEYEEAQRKYIQEEIEASQRLHRKIYQSEYDYYIAVNAIKDAIILKQNEILMNPDFKNNHADFYEKGIAIFSDYDKEIAALKLKLTETLAETMKLTARK</sequence>
<evidence type="ECO:0000313" key="1">
    <source>
        <dbReference type="Proteomes" id="UP000095286"/>
    </source>
</evidence>
<proteinExistence type="predicted"/>
<protein>
    <submittedName>
        <fullName evidence="2">Uncharacterized protein</fullName>
    </submittedName>
</protein>